<dbReference type="GO" id="GO:0030170">
    <property type="term" value="F:pyridoxal phosphate binding"/>
    <property type="evidence" value="ECO:0007669"/>
    <property type="project" value="InterPro"/>
</dbReference>
<dbReference type="Proteomes" id="UP000019184">
    <property type="component" value="Unassembled WGS sequence"/>
</dbReference>
<organism evidence="12 13">
    <name type="scientific">Candidatus Contendobacter odensis Run_B_J11</name>
    <dbReference type="NCBI Taxonomy" id="1400861"/>
    <lineage>
        <taxon>Bacteria</taxon>
        <taxon>Pseudomonadati</taxon>
        <taxon>Pseudomonadota</taxon>
        <taxon>Gammaproteobacteria</taxon>
        <taxon>Candidatus Competibacteraceae</taxon>
        <taxon>Candidatus Contendibacter</taxon>
    </lineage>
</organism>
<evidence type="ECO:0000256" key="1">
    <source>
        <dbReference type="ARBA" id="ARBA00001275"/>
    </source>
</evidence>
<dbReference type="PIRSF" id="PIRSF000460">
    <property type="entry name" value="Pprylas_GlgP"/>
    <property type="match status" value="1"/>
</dbReference>
<evidence type="ECO:0000256" key="11">
    <source>
        <dbReference type="RuleBase" id="RU000587"/>
    </source>
</evidence>
<keyword evidence="7 10" id="KW-0663">Pyridoxal phosphate</keyword>
<dbReference type="CDD" id="cd04300">
    <property type="entry name" value="GT35_Glycogen_Phosphorylase"/>
    <property type="match status" value="1"/>
</dbReference>
<comment type="cofactor">
    <cofactor evidence="2 11">
        <name>pyridoxal 5'-phosphate</name>
        <dbReference type="ChEBI" id="CHEBI:597326"/>
    </cofactor>
</comment>
<evidence type="ECO:0000256" key="3">
    <source>
        <dbReference type="ARBA" id="ARBA00006047"/>
    </source>
</evidence>
<comment type="similarity">
    <text evidence="3 11">Belongs to the glycogen phosphorylase family.</text>
</comment>
<dbReference type="PANTHER" id="PTHR11468:SF3">
    <property type="entry name" value="GLYCOGEN PHOSPHORYLASE, LIVER FORM"/>
    <property type="match status" value="1"/>
</dbReference>
<evidence type="ECO:0000256" key="10">
    <source>
        <dbReference type="PIRSR" id="PIRSR000460-1"/>
    </source>
</evidence>
<comment type="catalytic activity">
    <reaction evidence="1 11">
        <text>[(1-&gt;4)-alpha-D-glucosyl](n) + phosphate = [(1-&gt;4)-alpha-D-glucosyl](n-1) + alpha-D-glucose 1-phosphate</text>
        <dbReference type="Rhea" id="RHEA:41732"/>
        <dbReference type="Rhea" id="RHEA-COMP:9584"/>
        <dbReference type="Rhea" id="RHEA-COMP:9586"/>
        <dbReference type="ChEBI" id="CHEBI:15444"/>
        <dbReference type="ChEBI" id="CHEBI:43474"/>
        <dbReference type="ChEBI" id="CHEBI:58601"/>
        <dbReference type="EC" id="2.4.1.1"/>
    </reaction>
</comment>
<evidence type="ECO:0000256" key="9">
    <source>
        <dbReference type="ARBA" id="ARBA00025174"/>
    </source>
</evidence>
<evidence type="ECO:0000256" key="4">
    <source>
        <dbReference type="ARBA" id="ARBA00022533"/>
    </source>
</evidence>
<feature type="modified residue" description="N6-(pyridoxal phosphate)lysine" evidence="10">
    <location>
        <position position="680"/>
    </location>
</feature>
<dbReference type="Gene3D" id="3.40.50.2000">
    <property type="entry name" value="Glycogen Phosphorylase B"/>
    <property type="match status" value="2"/>
</dbReference>
<dbReference type="PANTHER" id="PTHR11468">
    <property type="entry name" value="GLYCOGEN PHOSPHORYLASE"/>
    <property type="match status" value="1"/>
</dbReference>
<evidence type="ECO:0000256" key="6">
    <source>
        <dbReference type="ARBA" id="ARBA00022679"/>
    </source>
</evidence>
<comment type="function">
    <text evidence="11">Allosteric enzyme that catalyzes the rate-limiting step in glycogen catabolism, the phosphorolytic cleavage of glycogen to produce glucose-1-phosphate, and plays a central role in maintaining cellular and organismal glucose homeostasis.</text>
</comment>
<dbReference type="Pfam" id="PF00343">
    <property type="entry name" value="Phosphorylase"/>
    <property type="match status" value="1"/>
</dbReference>
<dbReference type="GO" id="GO:0005737">
    <property type="term" value="C:cytoplasm"/>
    <property type="evidence" value="ECO:0007669"/>
    <property type="project" value="TreeGrafter"/>
</dbReference>
<dbReference type="RefSeq" id="WP_051498146.1">
    <property type="nucleotide sequence ID" value="NZ_CBTK010000302.1"/>
</dbReference>
<keyword evidence="8 11" id="KW-0119">Carbohydrate metabolism</keyword>
<proteinExistence type="inferred from homology"/>
<dbReference type="EC" id="2.4.1.1" evidence="11"/>
<sequence>MSIKVIERSTPAAWLTELPPMGMDAKSISADFRRYFSHTLGRDRHTKYAHYMYEALVLTLRDRLWERWKDTRYAYEEDRGVRRAYYLSMEFLMGRALSNAMLNLGVTEPVSKALYDMGLTLEELTECENDAGLGNGGLGRLAACFMDSCATLRLPVVGYGIRYAYGMFRQRIENGHQIEEPDHWLRSGNLWELERTEYTQRIKFGGRTEGFLKADGEMGWRWLDTHDVLAVPYDLPIPGYHNGTVNTLRLWSAAATDEFDFEDFNSGSYTEAVGAKNMAENITMVLYPNDATESGKELRLRQQYFLASASLQDVLRQWVRIHGEDFSEFAAKNCFQLNDTHPSISVAEMMRLLMDEHGLTWDQSWAITSKVMAYTNHTLLPEALERWPVRLFRQLLPRILDVIYEINARFLAEVARRWPGDIERQRRMSLIEEGYEQQVRMAYLAIVGSTSVNGVAALHSELLKQGLFLDFYELWPEKFNNKTNGVTQRRWLAGCNPGLNALITETIGSGWVTHLDELKKLAPLADDAKFQAKWRQIKLDNKVRLASLVEADCGVTFNTAALFDVQVKRMHEYKRQLLNILHVIHLYDRIKRGDTANWTPRCVLIGGKAAPGYYMAKLIIKLTCNVAKVINNDPAVGDKLKMAFLPNYRVSAMELICPGTDLSEQISTAGKEASGTGNMKFMMNGAVTIGTLDGANIEIREECGDENFFLFGLTAQEVEERRQSYNPVEIIHSDPDIARVMQLLESAHFNQFEQGIFDPILHSLTSPHDPWLTIADFRGFIDAQQQAALAYQDQKRWTRMSILNTATSGKFSTDRTMLEYNAEIWKLNPLPEMPLAEAKPAAKSTSGVGSK</sequence>
<gene>
    <name evidence="12" type="primary">GlyP</name>
    <name evidence="12" type="ORF">BN874_830044</name>
</gene>
<dbReference type="AlphaFoldDB" id="A0A7U7GFS8"/>
<evidence type="ECO:0000256" key="7">
    <source>
        <dbReference type="ARBA" id="ARBA00022898"/>
    </source>
</evidence>
<evidence type="ECO:0000256" key="2">
    <source>
        <dbReference type="ARBA" id="ARBA00001933"/>
    </source>
</evidence>
<evidence type="ECO:0000256" key="5">
    <source>
        <dbReference type="ARBA" id="ARBA00022676"/>
    </source>
</evidence>
<dbReference type="GO" id="GO:0008184">
    <property type="term" value="F:glycogen phosphorylase activity"/>
    <property type="evidence" value="ECO:0007669"/>
    <property type="project" value="InterPro"/>
</dbReference>
<dbReference type="FunFam" id="3.40.50.2000:FF:000003">
    <property type="entry name" value="Alpha-1,4 glucan phosphorylase"/>
    <property type="match status" value="1"/>
</dbReference>
<evidence type="ECO:0000313" key="13">
    <source>
        <dbReference type="Proteomes" id="UP000019184"/>
    </source>
</evidence>
<name>A0A7U7GFS8_9GAMM</name>
<reference evidence="12 13" key="1">
    <citation type="journal article" date="2014" name="ISME J.">
        <title>Candidatus Competibacter-lineage genomes retrieved from metagenomes reveal functional metabolic diversity.</title>
        <authorList>
            <person name="McIlroy S.J."/>
            <person name="Albertsen M."/>
            <person name="Andresen E.K."/>
            <person name="Saunders A.M."/>
            <person name="Kristiansen R."/>
            <person name="Stokholm-Bjerregaard M."/>
            <person name="Nielsen K.L."/>
            <person name="Nielsen P.H."/>
        </authorList>
    </citation>
    <scope>NUCLEOTIDE SEQUENCE [LARGE SCALE GENOMIC DNA]</scope>
    <source>
        <strain evidence="12 13">Run_B_J11</strain>
    </source>
</reference>
<accession>A0A7U7GFS8</accession>
<dbReference type="EMBL" id="CBTK010000302">
    <property type="protein sequence ID" value="CDH47491.1"/>
    <property type="molecule type" value="Genomic_DNA"/>
</dbReference>
<keyword evidence="4" id="KW-0021">Allosteric enzyme</keyword>
<dbReference type="InterPro" id="IPR011833">
    <property type="entry name" value="Glycg_phsphrylas"/>
</dbReference>
<dbReference type="FunFam" id="3.40.50.2000:FF:000002">
    <property type="entry name" value="Alpha-1,4 glucan phosphorylase"/>
    <property type="match status" value="1"/>
</dbReference>
<keyword evidence="6 11" id="KW-0808">Transferase</keyword>
<dbReference type="GO" id="GO:0005980">
    <property type="term" value="P:glycogen catabolic process"/>
    <property type="evidence" value="ECO:0007669"/>
    <property type="project" value="TreeGrafter"/>
</dbReference>
<dbReference type="OrthoDB" id="7229284at2"/>
<dbReference type="InterPro" id="IPR000811">
    <property type="entry name" value="Glyco_trans_35"/>
</dbReference>
<keyword evidence="5 11" id="KW-0328">Glycosyltransferase</keyword>
<keyword evidence="13" id="KW-1185">Reference proteome</keyword>
<protein>
    <recommendedName>
        <fullName evidence="11">Alpha-1,4 glucan phosphorylase</fullName>
        <ecNumber evidence="11">2.4.1.1</ecNumber>
    </recommendedName>
</protein>
<dbReference type="PROSITE" id="PS00102">
    <property type="entry name" value="PHOSPHORYLASE"/>
    <property type="match status" value="1"/>
</dbReference>
<dbReference type="InterPro" id="IPR035090">
    <property type="entry name" value="Pyridoxal_P_attach_site"/>
</dbReference>
<evidence type="ECO:0000313" key="12">
    <source>
        <dbReference type="EMBL" id="CDH47491.1"/>
    </source>
</evidence>
<comment type="caution">
    <text evidence="12">The sequence shown here is derived from an EMBL/GenBank/DDBJ whole genome shotgun (WGS) entry which is preliminary data.</text>
</comment>
<comment type="function">
    <text evidence="9">Phosphorylase is an important allosteric enzyme in carbohydrate metabolism. Enzymes from different sources differ in their regulatory mechanisms and in their natural substrates. However, all known phosphorylases share catalytic and structural properties.</text>
</comment>
<dbReference type="SUPFAM" id="SSF53756">
    <property type="entry name" value="UDP-Glycosyltransferase/glycogen phosphorylase"/>
    <property type="match status" value="1"/>
</dbReference>
<evidence type="ECO:0000256" key="8">
    <source>
        <dbReference type="ARBA" id="ARBA00023277"/>
    </source>
</evidence>
<dbReference type="NCBIfam" id="TIGR02093">
    <property type="entry name" value="P_ylase"/>
    <property type="match status" value="1"/>
</dbReference>